<sequence>MKYIEFNVKIKVEGSEGLNYLVDKHGEDDVLIKAEESVKEFIESMHDASVTDIKASFKEG</sequence>
<organism evidence="1 2">
    <name type="scientific">Bacillus phage SIOphi</name>
    <dbReference type="NCBI Taxonomy" id="1285382"/>
    <lineage>
        <taxon>Viruses</taxon>
        <taxon>Duplodnaviria</taxon>
        <taxon>Heunggongvirae</taxon>
        <taxon>Uroviricota</taxon>
        <taxon>Caudoviricetes</taxon>
        <taxon>Herelleviridae</taxon>
        <taxon>Bastillevirinae</taxon>
        <taxon>Siophivirus</taxon>
        <taxon>Siophivirus SIOphi</taxon>
    </lineage>
</organism>
<reference evidence="1 2" key="1">
    <citation type="submission" date="2013-02" db="EMBL/GenBank/DDBJ databases">
        <authorList>
            <person name="Lukaszewicz M."/>
            <person name="Biegalska A."/>
            <person name="Krasowska A."/>
        </authorList>
    </citation>
    <scope>NUCLEOTIDE SEQUENCE [LARGE SCALE GENOMIC DNA]</scope>
</reference>
<dbReference type="Proteomes" id="UP000258501">
    <property type="component" value="Segment"/>
</dbReference>
<protein>
    <submittedName>
        <fullName evidence="1">Uncharacterized protein</fullName>
    </submittedName>
</protein>
<accession>R4JK44</accession>
<proteinExistence type="predicted"/>
<name>R4JK44_9CAUD</name>
<evidence type="ECO:0000313" key="1">
    <source>
        <dbReference type="EMBL" id="AGK86869.1"/>
    </source>
</evidence>
<dbReference type="EMBL" id="KC699836">
    <property type="protein sequence ID" value="AGK86869.1"/>
    <property type="molecule type" value="Genomic_DNA"/>
</dbReference>
<gene>
    <name evidence="1" type="ORF">SIOphi_00305</name>
</gene>
<keyword evidence="2" id="KW-1185">Reference proteome</keyword>
<evidence type="ECO:0000313" key="2">
    <source>
        <dbReference type="Proteomes" id="UP000258501"/>
    </source>
</evidence>